<evidence type="ECO:0000256" key="1">
    <source>
        <dbReference type="SAM" id="MobiDB-lite"/>
    </source>
</evidence>
<name>A0AAV8XHI7_9CUCU</name>
<dbReference type="AlphaFoldDB" id="A0AAV8XHI7"/>
<feature type="region of interest" description="Disordered" evidence="1">
    <location>
        <begin position="1"/>
        <end position="43"/>
    </location>
</feature>
<dbReference type="Proteomes" id="UP001162162">
    <property type="component" value="Unassembled WGS sequence"/>
</dbReference>
<keyword evidence="3" id="KW-1185">Reference proteome</keyword>
<evidence type="ECO:0000313" key="2">
    <source>
        <dbReference type="EMBL" id="KAJ8938065.1"/>
    </source>
</evidence>
<organism evidence="2 3">
    <name type="scientific">Aromia moschata</name>
    <dbReference type="NCBI Taxonomy" id="1265417"/>
    <lineage>
        <taxon>Eukaryota</taxon>
        <taxon>Metazoa</taxon>
        <taxon>Ecdysozoa</taxon>
        <taxon>Arthropoda</taxon>
        <taxon>Hexapoda</taxon>
        <taxon>Insecta</taxon>
        <taxon>Pterygota</taxon>
        <taxon>Neoptera</taxon>
        <taxon>Endopterygota</taxon>
        <taxon>Coleoptera</taxon>
        <taxon>Polyphaga</taxon>
        <taxon>Cucujiformia</taxon>
        <taxon>Chrysomeloidea</taxon>
        <taxon>Cerambycidae</taxon>
        <taxon>Cerambycinae</taxon>
        <taxon>Callichromatini</taxon>
        <taxon>Aromia</taxon>
    </lineage>
</organism>
<feature type="compositionally biased region" description="Polar residues" evidence="1">
    <location>
        <begin position="1"/>
        <end position="20"/>
    </location>
</feature>
<comment type="caution">
    <text evidence="2">The sequence shown here is derived from an EMBL/GenBank/DDBJ whole genome shotgun (WGS) entry which is preliminary data.</text>
</comment>
<sequence>MNMPQTGTPRTGSEGTPSESQDSDELDIDTHHQFPSISESGVGVTTTANGYVSGCPTNGAATTQC</sequence>
<reference evidence="2" key="1">
    <citation type="journal article" date="2023" name="Insect Mol. Biol.">
        <title>Genome sequencing provides insights into the evolution of gene families encoding plant cell wall-degrading enzymes in longhorned beetles.</title>
        <authorList>
            <person name="Shin N.R."/>
            <person name="Okamura Y."/>
            <person name="Kirsch R."/>
            <person name="Pauchet Y."/>
        </authorList>
    </citation>
    <scope>NUCLEOTIDE SEQUENCE</scope>
    <source>
        <strain evidence="2">AMC_N1</strain>
    </source>
</reference>
<dbReference type="EMBL" id="JAPWTK010000588">
    <property type="protein sequence ID" value="KAJ8938065.1"/>
    <property type="molecule type" value="Genomic_DNA"/>
</dbReference>
<protein>
    <recommendedName>
        <fullName evidence="4">FxLD family lantipeptide</fullName>
    </recommendedName>
</protein>
<accession>A0AAV8XHI7</accession>
<proteinExistence type="predicted"/>
<evidence type="ECO:0008006" key="4">
    <source>
        <dbReference type="Google" id="ProtNLM"/>
    </source>
</evidence>
<feature type="compositionally biased region" description="Polar residues" evidence="1">
    <location>
        <begin position="33"/>
        <end position="43"/>
    </location>
</feature>
<gene>
    <name evidence="2" type="ORF">NQ318_014546</name>
</gene>
<evidence type="ECO:0000313" key="3">
    <source>
        <dbReference type="Proteomes" id="UP001162162"/>
    </source>
</evidence>